<keyword evidence="4" id="KW-0456">Lyase</keyword>
<dbReference type="Gene3D" id="2.40.37.10">
    <property type="entry name" value="Lyase, Ornithine Decarboxylase, Chain A, domain 1"/>
    <property type="match status" value="1"/>
</dbReference>
<organism evidence="7">
    <name type="scientific">marine sediment metagenome</name>
    <dbReference type="NCBI Taxonomy" id="412755"/>
    <lineage>
        <taxon>unclassified sequences</taxon>
        <taxon>metagenomes</taxon>
        <taxon>ecological metagenomes</taxon>
    </lineage>
</organism>
<comment type="caution">
    <text evidence="7">The sequence shown here is derived from an EMBL/GenBank/DDBJ whole genome shotgun (WGS) entry which is preliminary data.</text>
</comment>
<dbReference type="GO" id="GO:0008836">
    <property type="term" value="F:diaminopimelate decarboxylase activity"/>
    <property type="evidence" value="ECO:0007669"/>
    <property type="project" value="InterPro"/>
</dbReference>
<feature type="domain" description="Orn/DAP/Arg decarboxylase 2 C-terminal" evidence="5">
    <location>
        <begin position="199"/>
        <end position="270"/>
    </location>
</feature>
<accession>X1FV59</accession>
<protein>
    <recommendedName>
        <fullName evidence="8">Diaminopimelate decarboxylase</fullName>
    </recommendedName>
</protein>
<sequence length="275" mass="31288">KSGIPPNRIIYTGNMFTDQDFEFSVKQDIIVNIDSLSQLKRLAKIYEKLEKEKILISFRYNPEFGAGHHLHTITAGKDIKFGILEHQMVKAYSKAKELGFEKFGIHQHIGSGIIEANDYEMPVEKFLVMIKKIVKELGIHFEFVDFGGGLGIPYHPETDPLDLNRYSDIVIKKFKENIENGEIGEPYLFIEPGRYISAESSILLTQVNTIKDNGFKLFAGIDAGFNTLIRPTLYGSYHHIIVCDEKDKEENSKYDVVGPICESGDVLGKKEFYQN</sequence>
<dbReference type="InterPro" id="IPR022643">
    <property type="entry name" value="De-COase2_C"/>
</dbReference>
<evidence type="ECO:0000256" key="3">
    <source>
        <dbReference type="ARBA" id="ARBA00022898"/>
    </source>
</evidence>
<evidence type="ECO:0000259" key="6">
    <source>
        <dbReference type="Pfam" id="PF02784"/>
    </source>
</evidence>
<dbReference type="PANTHER" id="PTHR43727:SF2">
    <property type="entry name" value="GROUP IV DECARBOXYLASE"/>
    <property type="match status" value="1"/>
</dbReference>
<proteinExistence type="predicted"/>
<evidence type="ECO:0000256" key="4">
    <source>
        <dbReference type="ARBA" id="ARBA00023239"/>
    </source>
</evidence>
<dbReference type="InterPro" id="IPR022644">
    <property type="entry name" value="De-COase2_N"/>
</dbReference>
<keyword evidence="3" id="KW-0663">Pyridoxal phosphate</keyword>
<dbReference type="EMBL" id="BARU01023124">
    <property type="protein sequence ID" value="GAH49516.1"/>
    <property type="molecule type" value="Genomic_DNA"/>
</dbReference>
<dbReference type="InterPro" id="IPR000183">
    <property type="entry name" value="Orn/DAP/Arg_de-COase"/>
</dbReference>
<feature type="domain" description="Orn/DAP/Arg decarboxylase 2 N-terminal" evidence="6">
    <location>
        <begin position="3"/>
        <end position="198"/>
    </location>
</feature>
<evidence type="ECO:0000313" key="7">
    <source>
        <dbReference type="EMBL" id="GAH49516.1"/>
    </source>
</evidence>
<evidence type="ECO:0008006" key="8">
    <source>
        <dbReference type="Google" id="ProtNLM"/>
    </source>
</evidence>
<name>X1FV59_9ZZZZ</name>
<dbReference type="GO" id="GO:0009089">
    <property type="term" value="P:lysine biosynthetic process via diaminopimelate"/>
    <property type="evidence" value="ECO:0007669"/>
    <property type="project" value="InterPro"/>
</dbReference>
<reference evidence="7" key="1">
    <citation type="journal article" date="2014" name="Front. Microbiol.">
        <title>High frequency of phylogenetically diverse reductive dehalogenase-homologous genes in deep subseafloor sedimentary metagenomes.</title>
        <authorList>
            <person name="Kawai M."/>
            <person name="Futagami T."/>
            <person name="Toyoda A."/>
            <person name="Takaki Y."/>
            <person name="Nishi S."/>
            <person name="Hori S."/>
            <person name="Arai W."/>
            <person name="Tsubouchi T."/>
            <person name="Morono Y."/>
            <person name="Uchiyama I."/>
            <person name="Ito T."/>
            <person name="Fujiyama A."/>
            <person name="Inagaki F."/>
            <person name="Takami H."/>
        </authorList>
    </citation>
    <scope>NUCLEOTIDE SEQUENCE</scope>
    <source>
        <strain evidence="7">Expedition CK06-06</strain>
    </source>
</reference>
<dbReference type="SUPFAM" id="SSF50621">
    <property type="entry name" value="Alanine racemase C-terminal domain-like"/>
    <property type="match status" value="1"/>
</dbReference>
<dbReference type="InterPro" id="IPR009006">
    <property type="entry name" value="Ala_racemase/Decarboxylase_C"/>
</dbReference>
<dbReference type="PRINTS" id="PR01179">
    <property type="entry name" value="ODADCRBXLASE"/>
</dbReference>
<dbReference type="Gene3D" id="3.20.20.10">
    <property type="entry name" value="Alanine racemase"/>
    <property type="match status" value="1"/>
</dbReference>
<dbReference type="PRINTS" id="PR01181">
    <property type="entry name" value="DAPDCRBXLASE"/>
</dbReference>
<keyword evidence="2" id="KW-0210">Decarboxylase</keyword>
<comment type="cofactor">
    <cofactor evidence="1">
        <name>pyridoxal 5'-phosphate</name>
        <dbReference type="ChEBI" id="CHEBI:597326"/>
    </cofactor>
</comment>
<dbReference type="PANTHER" id="PTHR43727">
    <property type="entry name" value="DIAMINOPIMELATE DECARBOXYLASE"/>
    <property type="match status" value="1"/>
</dbReference>
<evidence type="ECO:0000259" key="5">
    <source>
        <dbReference type="Pfam" id="PF00278"/>
    </source>
</evidence>
<dbReference type="SUPFAM" id="SSF51419">
    <property type="entry name" value="PLP-binding barrel"/>
    <property type="match status" value="1"/>
</dbReference>
<feature type="non-terminal residue" evidence="7">
    <location>
        <position position="1"/>
    </location>
</feature>
<gene>
    <name evidence="7" type="ORF">S03H2_37558</name>
</gene>
<dbReference type="AlphaFoldDB" id="X1FV59"/>
<dbReference type="Pfam" id="PF02784">
    <property type="entry name" value="Orn_Arg_deC_N"/>
    <property type="match status" value="1"/>
</dbReference>
<dbReference type="InterPro" id="IPR029066">
    <property type="entry name" value="PLP-binding_barrel"/>
</dbReference>
<dbReference type="InterPro" id="IPR002986">
    <property type="entry name" value="DAP_deCOOHase_LysA"/>
</dbReference>
<evidence type="ECO:0000256" key="1">
    <source>
        <dbReference type="ARBA" id="ARBA00001933"/>
    </source>
</evidence>
<dbReference type="Pfam" id="PF00278">
    <property type="entry name" value="Orn_DAP_Arg_deC"/>
    <property type="match status" value="1"/>
</dbReference>
<evidence type="ECO:0000256" key="2">
    <source>
        <dbReference type="ARBA" id="ARBA00022793"/>
    </source>
</evidence>
<dbReference type="CDD" id="cd06828">
    <property type="entry name" value="PLPDE_III_DapDC"/>
    <property type="match status" value="1"/>
</dbReference>